<dbReference type="InterPro" id="IPR005149">
    <property type="entry name" value="Tscrpt_reg_PadR_N"/>
</dbReference>
<dbReference type="SUPFAM" id="SSF46785">
    <property type="entry name" value="Winged helix' DNA-binding domain"/>
    <property type="match status" value="1"/>
</dbReference>
<evidence type="ECO:0000313" key="2">
    <source>
        <dbReference type="EMBL" id="HEX69821.1"/>
    </source>
</evidence>
<dbReference type="Gene3D" id="1.10.10.10">
    <property type="entry name" value="Winged helix-like DNA-binding domain superfamily/Winged helix DNA-binding domain"/>
    <property type="match status" value="1"/>
</dbReference>
<name>A0A7C3APD2_9BACT</name>
<dbReference type="AlphaFoldDB" id="A0A7C3APD2"/>
<organism evidence="2">
    <name type="scientific">Thermorudis sp</name>
    <dbReference type="NCBI Taxonomy" id="1969470"/>
    <lineage>
        <taxon>Bacteria</taxon>
        <taxon>Pseudomonadati</taxon>
        <taxon>Thermomicrobiota</taxon>
        <taxon>Thermomicrobia</taxon>
        <taxon>Thermomicrobia incertae sedis</taxon>
        <taxon>Thermorudis</taxon>
    </lineage>
</organism>
<sequence length="216" mass="24794">MATKRTVPNPLALAVLALLYERPMHPYEMVTTMRERGKHESVKLRYSSLYSVVEALERADLIVPRETERAGRRPERTVYAITEAGRIEFLDWLRELVRVPEKEYPRFMAGLSFLAALPPSEALSLLKERIQLLEDRISRVRGGLAQGRALGVPRLFLIEHEYELTLLETEVAWVHALVKEIEAGTIEGLHLWELFHSWTEPVAVERSGEGGRDELR</sequence>
<dbReference type="Pfam" id="PF03551">
    <property type="entry name" value="PadR"/>
    <property type="match status" value="1"/>
</dbReference>
<dbReference type="EMBL" id="DSID01000085">
    <property type="protein sequence ID" value="HEX69821.1"/>
    <property type="molecule type" value="Genomic_DNA"/>
</dbReference>
<accession>A0A7C3APD2</accession>
<dbReference type="InterPro" id="IPR036390">
    <property type="entry name" value="WH_DNA-bd_sf"/>
</dbReference>
<dbReference type="PANTHER" id="PTHR43252">
    <property type="entry name" value="TRANSCRIPTIONAL REGULATOR YQJI"/>
    <property type="match status" value="1"/>
</dbReference>
<reference evidence="2" key="1">
    <citation type="journal article" date="2020" name="mSystems">
        <title>Genome- and Community-Level Interaction Insights into Carbon Utilization and Element Cycling Functions of Hydrothermarchaeota in Hydrothermal Sediment.</title>
        <authorList>
            <person name="Zhou Z."/>
            <person name="Liu Y."/>
            <person name="Xu W."/>
            <person name="Pan J."/>
            <person name="Luo Z.H."/>
            <person name="Li M."/>
        </authorList>
    </citation>
    <scope>NUCLEOTIDE SEQUENCE [LARGE SCALE GENOMIC DNA]</scope>
    <source>
        <strain evidence="2">SpSt-192</strain>
    </source>
</reference>
<protein>
    <submittedName>
        <fullName evidence="2">PadR family transcriptional regulator</fullName>
    </submittedName>
</protein>
<evidence type="ECO:0000259" key="1">
    <source>
        <dbReference type="Pfam" id="PF03551"/>
    </source>
</evidence>
<feature type="domain" description="Transcription regulator PadR N-terminal" evidence="1">
    <location>
        <begin position="15"/>
        <end position="89"/>
    </location>
</feature>
<comment type="caution">
    <text evidence="2">The sequence shown here is derived from an EMBL/GenBank/DDBJ whole genome shotgun (WGS) entry which is preliminary data.</text>
</comment>
<proteinExistence type="predicted"/>
<gene>
    <name evidence="2" type="ORF">ENP13_01050</name>
</gene>
<dbReference type="InterPro" id="IPR036388">
    <property type="entry name" value="WH-like_DNA-bd_sf"/>
</dbReference>
<dbReference type="PANTHER" id="PTHR43252:SF2">
    <property type="entry name" value="TRANSCRIPTION REGULATOR, PADR-LIKE FAMILY"/>
    <property type="match status" value="1"/>
</dbReference>